<keyword evidence="1" id="KW-0732">Signal</keyword>
<evidence type="ECO:0000313" key="3">
    <source>
        <dbReference type="Proteomes" id="UP001598114"/>
    </source>
</evidence>
<name>A0ABW6CVH2_9BACT</name>
<feature type="chain" id="PRO_5047423816" evidence="1">
    <location>
        <begin position="18"/>
        <end position="158"/>
    </location>
</feature>
<gene>
    <name evidence="2" type="ORF">SKC38_00935</name>
</gene>
<sequence>MKKGILMLILASGSLLANPENKTALKTWRDSPDGIQFTKWEASPAGKKVHAGAVKINRAIRGNASLVGVVTSLTLPEGSSLGFGIMVNIQGDDYILTFGGEVDQEFDALRDLQVNDQINIKSHHVSKAPKYAFAILSPTYVTQGAKLLYKRVQAKGGC</sequence>
<evidence type="ECO:0000256" key="1">
    <source>
        <dbReference type="SAM" id="SignalP"/>
    </source>
</evidence>
<protein>
    <submittedName>
        <fullName evidence="2">Uncharacterized protein</fullName>
    </submittedName>
</protein>
<evidence type="ECO:0000313" key="2">
    <source>
        <dbReference type="EMBL" id="MFD3274789.1"/>
    </source>
</evidence>
<organism evidence="2 3">
    <name type="scientific">Aquirufa echingensis</name>
    <dbReference type="NCBI Taxonomy" id="3096516"/>
    <lineage>
        <taxon>Bacteria</taxon>
        <taxon>Pseudomonadati</taxon>
        <taxon>Bacteroidota</taxon>
        <taxon>Cytophagia</taxon>
        <taxon>Cytophagales</taxon>
        <taxon>Flectobacillaceae</taxon>
        <taxon>Aquirufa</taxon>
    </lineage>
</organism>
<comment type="caution">
    <text evidence="2">The sequence shown here is derived from an EMBL/GenBank/DDBJ whole genome shotgun (WGS) entry which is preliminary data.</text>
</comment>
<dbReference type="Proteomes" id="UP001598114">
    <property type="component" value="Unassembled WGS sequence"/>
</dbReference>
<dbReference type="RefSeq" id="WP_377974301.1">
    <property type="nucleotide sequence ID" value="NZ_JBBKYA010000001.1"/>
</dbReference>
<accession>A0ABW6CVH2</accession>
<keyword evidence="3" id="KW-1185">Reference proteome</keyword>
<dbReference type="EMBL" id="JBBKYA010000001">
    <property type="protein sequence ID" value="MFD3274789.1"/>
    <property type="molecule type" value="Genomic_DNA"/>
</dbReference>
<feature type="signal peptide" evidence="1">
    <location>
        <begin position="1"/>
        <end position="17"/>
    </location>
</feature>
<reference evidence="2 3" key="1">
    <citation type="submission" date="2024-03" db="EMBL/GenBank/DDBJ databases">
        <title>Aquirufa genome sequencing.</title>
        <authorList>
            <person name="Pitt A."/>
            <person name="Hahn M.W."/>
        </authorList>
    </citation>
    <scope>NUCLEOTIDE SEQUENCE [LARGE SCALE GENOMIC DNA]</scope>
    <source>
        <strain evidence="2 3">PLAD-142S6K</strain>
    </source>
</reference>
<proteinExistence type="predicted"/>